<dbReference type="InterPro" id="IPR005845">
    <property type="entry name" value="A-D-PHexomutase_a/b/a-II"/>
</dbReference>
<evidence type="ECO:0000256" key="7">
    <source>
        <dbReference type="RuleBase" id="RU004326"/>
    </source>
</evidence>
<sequence>MAPSFGTSGLRGLVTELTPELVTRYVQAFLATCPNGGRLYVGRDLRPSSPEIARHVLAAARAVGIEAVDCGDLGTPALALASMGAGAAAIMVTGSHIPADRNGLKFYLPGGEVSKADEARIVAGYAAGAKPSPASEGSLISADGLARAYVARYAAAFGAEALSGMKVGVYQHSSVAREVMMEILAALGARPVALARSEVFVPVDTEAVPPDTRAAIRGWCAELGLDAVVSTDGDADRPLLADAAGEVVPGDVLGVISARALGAKVICTPVSSNAMVGRIPEFAEVRLTKIGSPFVIAAMEAVLAADPAASVAGFEANGGFLLGFTAEGGLLKGPLPPLMTRDSVLPMLAPLAVAKAKGQPVADLVAGLPPCFTAADRVQEIDRDKAKTFLDGLIAEASARVAFFAPSGEIDSIDLTDGLRVNLTSGAVVHLRPSGNAPEFRIYAQGTSPEAAQALTRTYMDRVAAQVR</sequence>
<dbReference type="PANTHER" id="PTHR42946">
    <property type="entry name" value="PHOSPHOHEXOSE MUTASE"/>
    <property type="match status" value="1"/>
</dbReference>
<dbReference type="KEGG" id="daa:AKL17_3342"/>
<evidence type="ECO:0000259" key="9">
    <source>
        <dbReference type="Pfam" id="PF02878"/>
    </source>
</evidence>
<dbReference type="EMBL" id="CP012661">
    <property type="protein sequence ID" value="AMY70574.1"/>
    <property type="molecule type" value="Genomic_DNA"/>
</dbReference>
<organism evidence="12 13">
    <name type="scientific">Frigidibacter mobilis</name>
    <dbReference type="NCBI Taxonomy" id="1335048"/>
    <lineage>
        <taxon>Bacteria</taxon>
        <taxon>Pseudomonadati</taxon>
        <taxon>Pseudomonadota</taxon>
        <taxon>Alphaproteobacteria</taxon>
        <taxon>Rhodobacterales</taxon>
        <taxon>Paracoccaceae</taxon>
        <taxon>Frigidibacter</taxon>
    </lineage>
</organism>
<protein>
    <submittedName>
        <fullName evidence="12">Phosphomannomutase</fullName>
    </submittedName>
</protein>
<proteinExistence type="inferred from homology"/>
<name>A0A159Z7Q3_9RHOB</name>
<dbReference type="InterPro" id="IPR036900">
    <property type="entry name" value="A-D-PHexomutase_C_sf"/>
</dbReference>
<dbReference type="RefSeq" id="WP_066815213.1">
    <property type="nucleotide sequence ID" value="NZ_CP012661.1"/>
</dbReference>
<dbReference type="CDD" id="cd03088">
    <property type="entry name" value="ManB"/>
    <property type="match status" value="1"/>
</dbReference>
<dbReference type="InterPro" id="IPR005843">
    <property type="entry name" value="A-D-PHexomutase_C"/>
</dbReference>
<keyword evidence="5 7" id="KW-0460">Magnesium</keyword>
<feature type="domain" description="Alpha-D-phosphohexomutase C-terminal" evidence="8">
    <location>
        <begin position="409"/>
        <end position="455"/>
    </location>
</feature>
<evidence type="ECO:0000256" key="5">
    <source>
        <dbReference type="ARBA" id="ARBA00022842"/>
    </source>
</evidence>
<evidence type="ECO:0000256" key="2">
    <source>
        <dbReference type="ARBA" id="ARBA00010231"/>
    </source>
</evidence>
<evidence type="ECO:0000256" key="3">
    <source>
        <dbReference type="ARBA" id="ARBA00022553"/>
    </source>
</evidence>
<keyword evidence="6" id="KW-0413">Isomerase</keyword>
<accession>A0A159Z7Q3</accession>
<keyword evidence="13" id="KW-1185">Reference proteome</keyword>
<evidence type="ECO:0000256" key="1">
    <source>
        <dbReference type="ARBA" id="ARBA00001946"/>
    </source>
</evidence>
<dbReference type="SUPFAM" id="SSF53738">
    <property type="entry name" value="Phosphoglucomutase, first 3 domains"/>
    <property type="match status" value="3"/>
</dbReference>
<evidence type="ECO:0000256" key="6">
    <source>
        <dbReference type="ARBA" id="ARBA00023235"/>
    </source>
</evidence>
<dbReference type="PROSITE" id="PS00710">
    <property type="entry name" value="PGM_PMM"/>
    <property type="match status" value="1"/>
</dbReference>
<gene>
    <name evidence="12" type="ORF">AKL17_3342</name>
</gene>
<comment type="similarity">
    <text evidence="2 7">Belongs to the phosphohexose mutase family.</text>
</comment>
<dbReference type="PANTHER" id="PTHR42946:SF1">
    <property type="entry name" value="PHOSPHOGLUCOMUTASE (ALPHA-D-GLUCOSE-1,6-BISPHOSPHATE-DEPENDENT)"/>
    <property type="match status" value="1"/>
</dbReference>
<evidence type="ECO:0000259" key="10">
    <source>
        <dbReference type="Pfam" id="PF02879"/>
    </source>
</evidence>
<dbReference type="Proteomes" id="UP000076128">
    <property type="component" value="Chromosome"/>
</dbReference>
<keyword evidence="4 7" id="KW-0479">Metal-binding</keyword>
<dbReference type="SUPFAM" id="SSF55957">
    <property type="entry name" value="Phosphoglucomutase, C-terminal domain"/>
    <property type="match status" value="1"/>
</dbReference>
<dbReference type="GO" id="GO:0005975">
    <property type="term" value="P:carbohydrate metabolic process"/>
    <property type="evidence" value="ECO:0007669"/>
    <property type="project" value="InterPro"/>
</dbReference>
<dbReference type="PATRIC" id="fig|1335048.3.peg.3471"/>
<dbReference type="AlphaFoldDB" id="A0A159Z7Q3"/>
<dbReference type="InterPro" id="IPR050060">
    <property type="entry name" value="Phosphoglucosamine_mutase"/>
</dbReference>
<dbReference type="STRING" id="1335048.AKL17_3342"/>
<comment type="cofactor">
    <cofactor evidence="1">
        <name>Mg(2+)</name>
        <dbReference type="ChEBI" id="CHEBI:18420"/>
    </cofactor>
</comment>
<evidence type="ECO:0000256" key="4">
    <source>
        <dbReference type="ARBA" id="ARBA00022723"/>
    </source>
</evidence>
<evidence type="ECO:0000259" key="8">
    <source>
        <dbReference type="Pfam" id="PF00408"/>
    </source>
</evidence>
<dbReference type="OrthoDB" id="9803322at2"/>
<dbReference type="GO" id="GO:0004615">
    <property type="term" value="F:phosphomannomutase activity"/>
    <property type="evidence" value="ECO:0007669"/>
    <property type="project" value="TreeGrafter"/>
</dbReference>
<keyword evidence="3" id="KW-0597">Phosphoprotein</keyword>
<dbReference type="GO" id="GO:0000287">
    <property type="term" value="F:magnesium ion binding"/>
    <property type="evidence" value="ECO:0007669"/>
    <property type="project" value="InterPro"/>
</dbReference>
<dbReference type="InterPro" id="IPR016055">
    <property type="entry name" value="A-D-PHexomutase_a/b/a-I/II/III"/>
</dbReference>
<dbReference type="Pfam" id="PF02879">
    <property type="entry name" value="PGM_PMM_II"/>
    <property type="match status" value="1"/>
</dbReference>
<dbReference type="InterPro" id="IPR005846">
    <property type="entry name" value="A-D-PHexomutase_a/b/a-III"/>
</dbReference>
<evidence type="ECO:0000313" key="12">
    <source>
        <dbReference type="EMBL" id="AMY70574.1"/>
    </source>
</evidence>
<dbReference type="Pfam" id="PF02880">
    <property type="entry name" value="PGM_PMM_III"/>
    <property type="match status" value="1"/>
</dbReference>
<dbReference type="InterPro" id="IPR005844">
    <property type="entry name" value="A-D-PHexomutase_a/b/a-I"/>
</dbReference>
<feature type="domain" description="Alpha-D-phosphohexomutase alpha/beta/alpha" evidence="10">
    <location>
        <begin position="148"/>
        <end position="245"/>
    </location>
</feature>
<dbReference type="Gene3D" id="3.30.310.50">
    <property type="entry name" value="Alpha-D-phosphohexomutase, C-terminal domain"/>
    <property type="match status" value="1"/>
</dbReference>
<feature type="domain" description="Alpha-D-phosphohexomutase alpha/beta/alpha" evidence="9">
    <location>
        <begin position="4"/>
        <end position="128"/>
    </location>
</feature>
<dbReference type="InterPro" id="IPR016066">
    <property type="entry name" value="A-D-PHexomutase_CS"/>
</dbReference>
<evidence type="ECO:0000259" key="11">
    <source>
        <dbReference type="Pfam" id="PF02880"/>
    </source>
</evidence>
<reference evidence="12 13" key="1">
    <citation type="submission" date="2015-09" db="EMBL/GenBank/DDBJ databases">
        <title>Complete genome sequence of Defluviimonas alba cai42t isolated from an oilfield in Xinjiang.</title>
        <authorList>
            <person name="Geng S."/>
            <person name="Pan X."/>
            <person name="Wu X."/>
        </authorList>
    </citation>
    <scope>NUCLEOTIDE SEQUENCE [LARGE SCALE GENOMIC DNA]</scope>
    <source>
        <strain evidence="13">cai42</strain>
    </source>
</reference>
<feature type="domain" description="Alpha-D-phosphohexomutase alpha/beta/alpha" evidence="11">
    <location>
        <begin position="250"/>
        <end position="369"/>
    </location>
</feature>
<evidence type="ECO:0000313" key="13">
    <source>
        <dbReference type="Proteomes" id="UP000076128"/>
    </source>
</evidence>
<dbReference type="Pfam" id="PF02878">
    <property type="entry name" value="PGM_PMM_I"/>
    <property type="match status" value="1"/>
</dbReference>
<dbReference type="Pfam" id="PF00408">
    <property type="entry name" value="PGM_PMM_IV"/>
    <property type="match status" value="1"/>
</dbReference>
<dbReference type="Gene3D" id="3.40.120.10">
    <property type="entry name" value="Alpha-D-Glucose-1,6-Bisphosphate, subunit A, domain 3"/>
    <property type="match status" value="3"/>
</dbReference>